<evidence type="ECO:0000256" key="1">
    <source>
        <dbReference type="ARBA" id="ARBA00023186"/>
    </source>
</evidence>
<proteinExistence type="predicted"/>
<name>A0A4U9U107_SERFO</name>
<dbReference type="Gene3D" id="1.10.287.110">
    <property type="entry name" value="DnaJ domain"/>
    <property type="match status" value="1"/>
</dbReference>
<protein>
    <submittedName>
        <fullName evidence="3">DnaJ-like protein DjlA</fullName>
    </submittedName>
</protein>
<gene>
    <name evidence="3" type="primary">djlA_1</name>
    <name evidence="3" type="ORF">NCTC12965_02370</name>
</gene>
<dbReference type="AlphaFoldDB" id="A0A4U9U107"/>
<keyword evidence="1" id="KW-0143">Chaperone</keyword>
<dbReference type="SUPFAM" id="SSF46565">
    <property type="entry name" value="Chaperone J-domain"/>
    <property type="match status" value="1"/>
</dbReference>
<evidence type="ECO:0000313" key="3">
    <source>
        <dbReference type="EMBL" id="VTR26450.1"/>
    </source>
</evidence>
<sequence length="76" mass="8429">MIEGGRQFGGGSWQGQQGGYSQGGYQQAQRGPTLEDACKVLGVSSSDDATTIKRAYRKLMASITRISWLLRDYRRK</sequence>
<organism evidence="3">
    <name type="scientific">Serratia fonticola</name>
    <dbReference type="NCBI Taxonomy" id="47917"/>
    <lineage>
        <taxon>Bacteria</taxon>
        <taxon>Pseudomonadati</taxon>
        <taxon>Pseudomonadota</taxon>
        <taxon>Gammaproteobacteria</taxon>
        <taxon>Enterobacterales</taxon>
        <taxon>Yersiniaceae</taxon>
        <taxon>Serratia</taxon>
    </lineage>
</organism>
<dbReference type="EMBL" id="CABEEZ010000044">
    <property type="protein sequence ID" value="VTR26450.1"/>
    <property type="molecule type" value="Genomic_DNA"/>
</dbReference>
<feature type="region of interest" description="Disordered" evidence="2">
    <location>
        <begin position="1"/>
        <end position="28"/>
    </location>
</feature>
<feature type="compositionally biased region" description="Gly residues" evidence="2">
    <location>
        <begin position="1"/>
        <end position="22"/>
    </location>
</feature>
<accession>A0A4U9U107</accession>
<dbReference type="InterPro" id="IPR036869">
    <property type="entry name" value="J_dom_sf"/>
</dbReference>
<evidence type="ECO:0000256" key="2">
    <source>
        <dbReference type="SAM" id="MobiDB-lite"/>
    </source>
</evidence>
<reference evidence="3" key="1">
    <citation type="submission" date="2019-05" db="EMBL/GenBank/DDBJ databases">
        <authorList>
            <consortium name="Pathogen Informatics"/>
        </authorList>
    </citation>
    <scope>NUCLEOTIDE SEQUENCE [LARGE SCALE GENOMIC DNA]</scope>
    <source>
        <strain evidence="3">NCTC12965</strain>
    </source>
</reference>